<reference evidence="2 3" key="1">
    <citation type="submission" date="2016-04" db="EMBL/GenBank/DDBJ databases">
        <title>First whole genome shotgun sequence of the bacterium Enteractinococcus sp. strain UASWS1574.</title>
        <authorList>
            <person name="Crovadore J."/>
            <person name="Chablais R."/>
            <person name="Lefort F."/>
        </authorList>
    </citation>
    <scope>NUCLEOTIDE SEQUENCE [LARGE SCALE GENOMIC DNA]</scope>
    <source>
        <strain evidence="2 3">UASWS1574</strain>
    </source>
</reference>
<name>A0A1B7M3I0_9MICC</name>
<gene>
    <name evidence="2" type="ORF">A6F49_02940</name>
</gene>
<evidence type="ECO:0000313" key="2">
    <source>
        <dbReference type="EMBL" id="OAV63125.1"/>
    </source>
</evidence>
<feature type="region of interest" description="Disordered" evidence="1">
    <location>
        <begin position="43"/>
        <end position="66"/>
    </location>
</feature>
<dbReference type="Proteomes" id="UP000078292">
    <property type="component" value="Unassembled WGS sequence"/>
</dbReference>
<organism evidence="2 3">
    <name type="scientific">Enteractinococcus helveticum</name>
    <dbReference type="NCBI Taxonomy" id="1837282"/>
    <lineage>
        <taxon>Bacteria</taxon>
        <taxon>Bacillati</taxon>
        <taxon>Actinomycetota</taxon>
        <taxon>Actinomycetes</taxon>
        <taxon>Micrococcales</taxon>
        <taxon>Micrococcaceae</taxon>
    </lineage>
</organism>
<evidence type="ECO:0000256" key="1">
    <source>
        <dbReference type="SAM" id="MobiDB-lite"/>
    </source>
</evidence>
<dbReference type="AlphaFoldDB" id="A0A1B7M3I0"/>
<accession>A0A1B7M3I0</accession>
<dbReference type="EMBL" id="LXEY01000003">
    <property type="protein sequence ID" value="OAV63125.1"/>
    <property type="molecule type" value="Genomic_DNA"/>
</dbReference>
<evidence type="ECO:0000313" key="3">
    <source>
        <dbReference type="Proteomes" id="UP000078292"/>
    </source>
</evidence>
<comment type="caution">
    <text evidence="2">The sequence shown here is derived from an EMBL/GenBank/DDBJ whole genome shotgun (WGS) entry which is preliminary data.</text>
</comment>
<dbReference type="STRING" id="1837282.A6F49_02940"/>
<sequence length="80" mass="8344">MQKPSAIWAAGLELADLLDDAGNIDPGKAQTAVHTAAEELGLMNRPRTPQPHPAQQSGMSGIPGITGADRFADVIAGRDR</sequence>
<proteinExistence type="predicted"/>
<keyword evidence="3" id="KW-1185">Reference proteome</keyword>
<protein>
    <submittedName>
        <fullName evidence="2">Uncharacterized protein</fullName>
    </submittedName>
</protein>
<dbReference type="RefSeq" id="WP_052504646.1">
    <property type="nucleotide sequence ID" value="NZ_LXEY01000003.1"/>
</dbReference>